<feature type="domain" description="Major facilitator superfamily (MFS) profile" evidence="7">
    <location>
        <begin position="9"/>
        <end position="180"/>
    </location>
</feature>
<feature type="transmembrane region" description="Helical" evidence="6">
    <location>
        <begin position="104"/>
        <end position="124"/>
    </location>
</feature>
<dbReference type="SUPFAM" id="SSF103473">
    <property type="entry name" value="MFS general substrate transporter"/>
    <property type="match status" value="1"/>
</dbReference>
<dbReference type="Proteomes" id="UP000249913">
    <property type="component" value="Unassembled WGS sequence"/>
</dbReference>
<dbReference type="AlphaFoldDB" id="A0A2X2M425"/>
<accession>A0A2X2M425</accession>
<dbReference type="Pfam" id="PF07690">
    <property type="entry name" value="MFS_1"/>
    <property type="match status" value="1"/>
</dbReference>
<evidence type="ECO:0000256" key="4">
    <source>
        <dbReference type="ARBA" id="ARBA00022989"/>
    </source>
</evidence>
<dbReference type="PROSITE" id="PS50850">
    <property type="entry name" value="MFS"/>
    <property type="match status" value="1"/>
</dbReference>
<protein>
    <submittedName>
        <fullName evidence="8">Transport system protein</fullName>
    </submittedName>
</protein>
<organism evidence="8 9">
    <name type="scientific">Staphylococcus aureus</name>
    <dbReference type="NCBI Taxonomy" id="1280"/>
    <lineage>
        <taxon>Bacteria</taxon>
        <taxon>Bacillati</taxon>
        <taxon>Bacillota</taxon>
        <taxon>Bacilli</taxon>
        <taxon>Bacillales</taxon>
        <taxon>Staphylococcaceae</taxon>
        <taxon>Staphylococcus</taxon>
    </lineage>
</organism>
<dbReference type="GO" id="GO:0022857">
    <property type="term" value="F:transmembrane transporter activity"/>
    <property type="evidence" value="ECO:0007669"/>
    <property type="project" value="InterPro"/>
</dbReference>
<keyword evidence="3 6" id="KW-0812">Transmembrane</keyword>
<evidence type="ECO:0000259" key="7">
    <source>
        <dbReference type="PROSITE" id="PS50850"/>
    </source>
</evidence>
<evidence type="ECO:0000313" key="9">
    <source>
        <dbReference type="Proteomes" id="UP000249913"/>
    </source>
</evidence>
<comment type="subcellular location">
    <subcellularLocation>
        <location evidence="1">Cell membrane</location>
        <topology evidence="1">Multi-pass membrane protein</topology>
    </subcellularLocation>
</comment>
<evidence type="ECO:0000256" key="5">
    <source>
        <dbReference type="ARBA" id="ARBA00023136"/>
    </source>
</evidence>
<evidence type="ECO:0000256" key="6">
    <source>
        <dbReference type="SAM" id="Phobius"/>
    </source>
</evidence>
<keyword evidence="5 6" id="KW-0472">Membrane</keyword>
<dbReference type="EMBL" id="UAUX01000002">
    <property type="protein sequence ID" value="SPZ96630.1"/>
    <property type="molecule type" value="Genomic_DNA"/>
</dbReference>
<dbReference type="InterPro" id="IPR036259">
    <property type="entry name" value="MFS_trans_sf"/>
</dbReference>
<dbReference type="PANTHER" id="PTHR42718:SF24">
    <property type="entry name" value="MAJOR FACILITATOR SUPERFAMILY (MFS) PROFILE DOMAIN-CONTAINING PROTEIN"/>
    <property type="match status" value="1"/>
</dbReference>
<keyword evidence="4 6" id="KW-1133">Transmembrane helix</keyword>
<evidence type="ECO:0000256" key="3">
    <source>
        <dbReference type="ARBA" id="ARBA00022692"/>
    </source>
</evidence>
<dbReference type="InterPro" id="IPR020846">
    <property type="entry name" value="MFS_dom"/>
</dbReference>
<evidence type="ECO:0000256" key="1">
    <source>
        <dbReference type="ARBA" id="ARBA00004651"/>
    </source>
</evidence>
<feature type="transmembrane region" description="Helical" evidence="6">
    <location>
        <begin position="7"/>
        <end position="35"/>
    </location>
</feature>
<dbReference type="InterPro" id="IPR011701">
    <property type="entry name" value="MFS"/>
</dbReference>
<feature type="transmembrane region" description="Helical" evidence="6">
    <location>
        <begin position="74"/>
        <end position="92"/>
    </location>
</feature>
<gene>
    <name evidence="8" type="primary">emrB_1</name>
    <name evidence="8" type="ORF">NCTC7878_00102</name>
</gene>
<proteinExistence type="predicted"/>
<evidence type="ECO:0000256" key="2">
    <source>
        <dbReference type="ARBA" id="ARBA00022448"/>
    </source>
</evidence>
<dbReference type="GO" id="GO:0005886">
    <property type="term" value="C:plasma membrane"/>
    <property type="evidence" value="ECO:0007669"/>
    <property type="project" value="UniProtKB-SubCell"/>
</dbReference>
<feature type="transmembrane region" description="Helical" evidence="6">
    <location>
        <begin position="47"/>
        <end position="67"/>
    </location>
</feature>
<dbReference type="PRINTS" id="PR01036">
    <property type="entry name" value="TCRTETB"/>
</dbReference>
<dbReference type="PANTHER" id="PTHR42718">
    <property type="entry name" value="MAJOR FACILITATOR SUPERFAMILY MULTIDRUG TRANSPORTER MFSC"/>
    <property type="match status" value="1"/>
</dbReference>
<name>A0A2X2M425_STAAU</name>
<dbReference type="Gene3D" id="1.20.1720.10">
    <property type="entry name" value="Multidrug resistance protein D"/>
    <property type="match status" value="1"/>
</dbReference>
<reference evidence="8 9" key="1">
    <citation type="submission" date="2018-06" db="EMBL/GenBank/DDBJ databases">
        <authorList>
            <consortium name="Pathogen Informatics"/>
            <person name="Doyle S."/>
        </authorList>
    </citation>
    <scope>NUCLEOTIDE SEQUENCE [LARGE SCALE GENOMIC DNA]</scope>
    <source>
        <strain evidence="8 9">NCTC7878</strain>
    </source>
</reference>
<evidence type="ECO:0000313" key="8">
    <source>
        <dbReference type="EMBL" id="SPZ96630.1"/>
    </source>
</evidence>
<feature type="transmembrane region" description="Helical" evidence="6">
    <location>
        <begin position="136"/>
        <end position="156"/>
    </location>
</feature>
<sequence>MSKKQKLTMIITMLMGGFFGLLNETLLVTALPSIMKDFEISYTQVQWLTTAFLLTNGIVIPLSALVIQRYTTRQVFLVGISIFFLGTLLGGLSPHFATLLVARIIQALGAGIMMPLMMTTILDVFQPHERGKYMGIFGLVIGLAPAIGPTLSGYLVEYFNWRSLFHVVAPIAACDIFNWI</sequence>
<keyword evidence="2" id="KW-0813">Transport</keyword>